<keyword evidence="1" id="KW-0378">Hydrolase</keyword>
<dbReference type="EMBL" id="JANBPW010001978">
    <property type="protein sequence ID" value="KAJ1942387.1"/>
    <property type="molecule type" value="Genomic_DNA"/>
</dbReference>
<comment type="caution">
    <text evidence="1">The sequence shown here is derived from an EMBL/GenBank/DDBJ whole genome shotgun (WGS) entry which is preliminary data.</text>
</comment>
<gene>
    <name evidence="1" type="primary">GDE1</name>
    <name evidence="1" type="ORF">FBU59_003213</name>
</gene>
<proteinExistence type="predicted"/>
<protein>
    <submittedName>
        <fullName evidence="1">Glycerophosphocholine phosphodiesterase</fullName>
        <ecNumber evidence="1">3.1.4.46</ecNumber>
    </submittedName>
</protein>
<reference evidence="1" key="1">
    <citation type="submission" date="2022-07" db="EMBL/GenBank/DDBJ databases">
        <title>Phylogenomic reconstructions and comparative analyses of Kickxellomycotina fungi.</title>
        <authorList>
            <person name="Reynolds N.K."/>
            <person name="Stajich J.E."/>
            <person name="Barry K."/>
            <person name="Grigoriev I.V."/>
            <person name="Crous P."/>
            <person name="Smith M.E."/>
        </authorList>
    </citation>
    <scope>NUCLEOTIDE SEQUENCE</scope>
    <source>
        <strain evidence="1">NRRL 5244</strain>
    </source>
</reference>
<evidence type="ECO:0000313" key="2">
    <source>
        <dbReference type="Proteomes" id="UP001150603"/>
    </source>
</evidence>
<organism evidence="1 2">
    <name type="scientific">Linderina macrospora</name>
    <dbReference type="NCBI Taxonomy" id="4868"/>
    <lineage>
        <taxon>Eukaryota</taxon>
        <taxon>Fungi</taxon>
        <taxon>Fungi incertae sedis</taxon>
        <taxon>Zoopagomycota</taxon>
        <taxon>Kickxellomycotina</taxon>
        <taxon>Kickxellomycetes</taxon>
        <taxon>Kickxellales</taxon>
        <taxon>Kickxellaceae</taxon>
        <taxon>Linderina</taxon>
    </lineage>
</organism>
<sequence length="793" mass="85714">MEQLENTLQCLIRYGWLIEREWNVYVRASTPGSDNPRRSSRNSVFPTNYLRSLGPWHMALSGAIARARLRANDISYGNTQPADHGISWRNFGSVVFAPSPTHWSSSYVVERAKLERTKGKKLDSWLESVPPVASPKPGQRSCTQTSDICRRNPLHYAAIAPADLLWLKRINYLDRQDVRPQNEATRLPQLAASDILGHTPLTLAARSGNVGAVKYIIEESGIDAACDSLVDAAALASAGKHTECLATIVDRMMQFPDKLSLALRLATFYGFLPLLDLVCTKLAEADAATRATVEEELGRDLSRSGECSLFHLAVFNDKTDVIRHLLSNNAGSVSAVFKASAANNGGLTPLDISNYLGFVDCAAVLIGATAPASADLANAGEQIPVIAAAQGGPGAPPETHAIFVTLGTNDMRRFPSMPPITFDTEALNSLLDENDLPRSTHLLLRVDSEQGMEKNNENGWVVDVDAMLSDPASASAGAWQPFAHFYTVYPDRFVLKLELIALIDQALLPYSSDQKVIAHSAVTVPPSCSLDDVKATAGQTAHKRVTNSSGYMHVLLLSTTSSAIVGEAHLEVLVATPYSHPNFDRDSVPLRPPASSRKQNSMRDSKSRSVGSGSGSGSSSGSSRADSDGDDLASRRAVASRRDSMSDDVSDGSPSWRQDGATLIYGHRGSGKNFTPADNAFNLQLGENTVLSMQQAVRDGAAAVEFDVQLTRDMVPVIYHDWNVSETGLDVPVNSLTLKQFMSFSPQNRLSTRTCSHGNLSHIRQSAAPLANSNSTVRTPFATLEQLFESLPE</sequence>
<evidence type="ECO:0000313" key="1">
    <source>
        <dbReference type="EMBL" id="KAJ1942387.1"/>
    </source>
</evidence>
<dbReference type="Proteomes" id="UP001150603">
    <property type="component" value="Unassembled WGS sequence"/>
</dbReference>
<keyword evidence="2" id="KW-1185">Reference proteome</keyword>
<accession>A0ACC1J959</accession>
<name>A0ACC1J959_9FUNG</name>
<feature type="non-terminal residue" evidence="1">
    <location>
        <position position="793"/>
    </location>
</feature>
<dbReference type="EC" id="3.1.4.46" evidence="1"/>